<keyword evidence="2" id="KW-0472">Membrane</keyword>
<name>A0A0D7A3L4_9AGAR</name>
<accession>A0A0D7A3L4</accession>
<feature type="transmembrane region" description="Helical" evidence="2">
    <location>
        <begin position="479"/>
        <end position="496"/>
    </location>
</feature>
<feature type="region of interest" description="Disordered" evidence="1">
    <location>
        <begin position="1"/>
        <end position="27"/>
    </location>
</feature>
<keyword evidence="4" id="KW-1185">Reference proteome</keyword>
<feature type="transmembrane region" description="Helical" evidence="2">
    <location>
        <begin position="380"/>
        <end position="401"/>
    </location>
</feature>
<evidence type="ECO:0000313" key="4">
    <source>
        <dbReference type="Proteomes" id="UP000054144"/>
    </source>
</evidence>
<dbReference type="OrthoDB" id="3941538at2759"/>
<feature type="transmembrane region" description="Helical" evidence="2">
    <location>
        <begin position="284"/>
        <end position="302"/>
    </location>
</feature>
<keyword evidence="2" id="KW-1133">Transmembrane helix</keyword>
<feature type="compositionally biased region" description="Low complexity" evidence="1">
    <location>
        <begin position="11"/>
        <end position="26"/>
    </location>
</feature>
<proteinExistence type="predicted"/>
<sequence length="505" mass="56245">MSSDGGTTERTPLLTTALPPASPSTANGRQVLPSIGPVLTALQNSGVEAMTSQDLCPYNFESPAISTAFILVVLLKHLSDMAASRPRRTSNNPWETWSSRQQHAVDTEICQRAITRIWDGFMGEYRTTVEIEEALWTAFPTEGATLPKKTLRAAHLLAGPDYISELARNHVVLGSLINTWYRGWSLREARNTRLWTRYDAVSTPAQVPDLPLFALLSHYIVYPLEPPHISFGDDLDLIGLREWAIVALSTSFALRKWRFSTVPLVLPCVAFLACLPSFPRAGESAFNVLLISWSWIVIQLHFQHPPSILLMLFPTQLLPFATFLGHALARIAYSVTLLFAPTLVVLSYLVSKSLEMDTLGTVLQGDVANFISPIETRETLLMVLAVIVSVALIAVSLTAMAPLSEEPTDSWDRYSRPIGNDARRQFLTAVIEYSQKYSFPSPFNVPHVIAVGIPRLLGNMFGRSSEVDRFLNALNVEGWLWRILVGPWALVIWVVLRTCDTFIHH</sequence>
<reference evidence="3 4" key="1">
    <citation type="journal article" date="2015" name="Fungal Genet. Biol.">
        <title>Evolution of novel wood decay mechanisms in Agaricales revealed by the genome sequences of Fistulina hepatica and Cylindrobasidium torrendii.</title>
        <authorList>
            <person name="Floudas D."/>
            <person name="Held B.W."/>
            <person name="Riley R."/>
            <person name="Nagy L.G."/>
            <person name="Koehler G."/>
            <person name="Ransdell A.S."/>
            <person name="Younus H."/>
            <person name="Chow J."/>
            <person name="Chiniquy J."/>
            <person name="Lipzen A."/>
            <person name="Tritt A."/>
            <person name="Sun H."/>
            <person name="Haridas S."/>
            <person name="LaButti K."/>
            <person name="Ohm R.A."/>
            <person name="Kues U."/>
            <person name="Blanchette R.A."/>
            <person name="Grigoriev I.V."/>
            <person name="Minto R.E."/>
            <person name="Hibbett D.S."/>
        </authorList>
    </citation>
    <scope>NUCLEOTIDE SEQUENCE [LARGE SCALE GENOMIC DNA]</scope>
    <source>
        <strain evidence="3 4">ATCC 64428</strain>
    </source>
</reference>
<protein>
    <submittedName>
        <fullName evidence="3">Uncharacterized protein</fullName>
    </submittedName>
</protein>
<evidence type="ECO:0000256" key="1">
    <source>
        <dbReference type="SAM" id="MobiDB-lite"/>
    </source>
</evidence>
<dbReference type="EMBL" id="KN882048">
    <property type="protein sequence ID" value="KIY45388.1"/>
    <property type="molecule type" value="Genomic_DNA"/>
</dbReference>
<feature type="transmembrane region" description="Helical" evidence="2">
    <location>
        <begin position="331"/>
        <end position="350"/>
    </location>
</feature>
<feature type="compositionally biased region" description="Polar residues" evidence="1">
    <location>
        <begin position="1"/>
        <end position="10"/>
    </location>
</feature>
<evidence type="ECO:0000313" key="3">
    <source>
        <dbReference type="EMBL" id="KIY45388.1"/>
    </source>
</evidence>
<feature type="transmembrane region" description="Helical" evidence="2">
    <location>
        <begin position="259"/>
        <end position="278"/>
    </location>
</feature>
<organism evidence="3 4">
    <name type="scientific">Fistulina hepatica ATCC 64428</name>
    <dbReference type="NCBI Taxonomy" id="1128425"/>
    <lineage>
        <taxon>Eukaryota</taxon>
        <taxon>Fungi</taxon>
        <taxon>Dikarya</taxon>
        <taxon>Basidiomycota</taxon>
        <taxon>Agaricomycotina</taxon>
        <taxon>Agaricomycetes</taxon>
        <taxon>Agaricomycetidae</taxon>
        <taxon>Agaricales</taxon>
        <taxon>Fistulinaceae</taxon>
        <taxon>Fistulina</taxon>
    </lineage>
</organism>
<dbReference type="AlphaFoldDB" id="A0A0D7A3L4"/>
<gene>
    <name evidence="3" type="ORF">FISHEDRAFT_76568</name>
</gene>
<dbReference type="Proteomes" id="UP000054144">
    <property type="component" value="Unassembled WGS sequence"/>
</dbReference>
<keyword evidence="2" id="KW-0812">Transmembrane</keyword>
<evidence type="ECO:0000256" key="2">
    <source>
        <dbReference type="SAM" id="Phobius"/>
    </source>
</evidence>